<dbReference type="GO" id="GO:0031902">
    <property type="term" value="C:late endosome membrane"/>
    <property type="evidence" value="ECO:0007669"/>
    <property type="project" value="TreeGrafter"/>
</dbReference>
<evidence type="ECO:0000256" key="3">
    <source>
        <dbReference type="ARBA" id="ARBA00022729"/>
    </source>
</evidence>
<keyword evidence="3 10" id="KW-0732">Signal</keyword>
<accession>A0AAV6S8C1</accession>
<keyword evidence="5 9" id="KW-1133">Transmembrane helix</keyword>
<evidence type="ECO:0000256" key="9">
    <source>
        <dbReference type="SAM" id="Phobius"/>
    </source>
</evidence>
<sequence>MTPGSHVSGWCLLLLLAAMIPGLQLKTNDNLVSNSEAQIYQPVLCPSESTPSTGTYMLKGLDGKPCIKVTMGAEFIITEKTTWYFSVDPSRISTSGQCDKDAAVLSLNLTDNAGKLQLTFRKEKQVHYITKLTAHLSPLPVCQRCANKTYSGLLDNGRLFTTANGQIFTCKSGTLLLMSPELRLKLVPLKIQAFTPPRGLSGEDVECLADFNNRVVPIVLGATAVGLMLMLGLTLLLIKDRRRNGYNSL</sequence>
<organism evidence="12 13">
    <name type="scientific">Solea senegalensis</name>
    <name type="common">Senegalese sole</name>
    <dbReference type="NCBI Taxonomy" id="28829"/>
    <lineage>
        <taxon>Eukaryota</taxon>
        <taxon>Metazoa</taxon>
        <taxon>Chordata</taxon>
        <taxon>Craniata</taxon>
        <taxon>Vertebrata</taxon>
        <taxon>Euteleostomi</taxon>
        <taxon>Actinopterygii</taxon>
        <taxon>Neopterygii</taxon>
        <taxon>Teleostei</taxon>
        <taxon>Neoteleostei</taxon>
        <taxon>Acanthomorphata</taxon>
        <taxon>Carangaria</taxon>
        <taxon>Pleuronectiformes</taxon>
        <taxon>Pleuronectoidei</taxon>
        <taxon>Soleidae</taxon>
        <taxon>Solea</taxon>
    </lineage>
</organism>
<dbReference type="PANTHER" id="PTHR11506">
    <property type="entry name" value="LYSOSOME-ASSOCIATED MEMBRANE GLYCOPROTEIN"/>
    <property type="match status" value="1"/>
</dbReference>
<evidence type="ECO:0000256" key="1">
    <source>
        <dbReference type="ARBA" id="ARBA00004530"/>
    </source>
</evidence>
<keyword evidence="13" id="KW-1185">Reference proteome</keyword>
<evidence type="ECO:0000256" key="8">
    <source>
        <dbReference type="PROSITE-ProRule" id="PRU00740"/>
    </source>
</evidence>
<gene>
    <name evidence="12" type="ORF">JOB18_023263</name>
</gene>
<keyword evidence="6 8" id="KW-0472">Membrane</keyword>
<keyword evidence="8" id="KW-1015">Disulfide bond</keyword>
<keyword evidence="8" id="KW-0458">Lysosome</keyword>
<evidence type="ECO:0000256" key="5">
    <source>
        <dbReference type="ARBA" id="ARBA00022989"/>
    </source>
</evidence>
<feature type="chain" id="PRO_5043697750" evidence="10">
    <location>
        <begin position="26"/>
        <end position="249"/>
    </location>
</feature>
<evidence type="ECO:0000259" key="11">
    <source>
        <dbReference type="Pfam" id="PF01299"/>
    </source>
</evidence>
<evidence type="ECO:0000256" key="7">
    <source>
        <dbReference type="ARBA" id="ARBA00023180"/>
    </source>
</evidence>
<evidence type="ECO:0000313" key="12">
    <source>
        <dbReference type="EMBL" id="KAG7514031.1"/>
    </source>
</evidence>
<comment type="subcellular location">
    <subcellularLocation>
        <location evidence="1">Endosome membrane</location>
        <topology evidence="1">Single-pass type I membrane protein</topology>
    </subcellularLocation>
    <subcellularLocation>
        <location evidence="8">Lysosome membrane</location>
        <topology evidence="8">Single-pass type I membrane protein</topology>
    </subcellularLocation>
</comment>
<dbReference type="Proteomes" id="UP000693946">
    <property type="component" value="Linkage Group LG14"/>
</dbReference>
<keyword evidence="7" id="KW-0325">Glycoprotein</keyword>
<keyword evidence="4" id="KW-0967">Endosome</keyword>
<comment type="similarity">
    <text evidence="8">Belongs to the LAMP family.</text>
</comment>
<dbReference type="GO" id="GO:0072594">
    <property type="term" value="P:establishment of protein localization to organelle"/>
    <property type="evidence" value="ECO:0007669"/>
    <property type="project" value="TreeGrafter"/>
</dbReference>
<dbReference type="PROSITE" id="PS51407">
    <property type="entry name" value="LAMP_3"/>
    <property type="match status" value="1"/>
</dbReference>
<evidence type="ECO:0000256" key="6">
    <source>
        <dbReference type="ARBA" id="ARBA00023136"/>
    </source>
</evidence>
<dbReference type="PANTHER" id="PTHR11506:SF30">
    <property type="entry name" value="LYSOSOME-ASSOCIATED MEMBRANE GLYCOPROTEIN 3"/>
    <property type="match status" value="1"/>
</dbReference>
<evidence type="ECO:0000256" key="10">
    <source>
        <dbReference type="SAM" id="SignalP"/>
    </source>
</evidence>
<comment type="caution">
    <text evidence="12">The sequence shown here is derived from an EMBL/GenBank/DDBJ whole genome shotgun (WGS) entry which is preliminary data.</text>
</comment>
<feature type="signal peptide" evidence="10">
    <location>
        <begin position="1"/>
        <end position="25"/>
    </location>
</feature>
<evidence type="ECO:0000256" key="2">
    <source>
        <dbReference type="ARBA" id="ARBA00022692"/>
    </source>
</evidence>
<dbReference type="GO" id="GO:0005765">
    <property type="term" value="C:lysosomal membrane"/>
    <property type="evidence" value="ECO:0007669"/>
    <property type="project" value="UniProtKB-SubCell"/>
</dbReference>
<dbReference type="GO" id="GO:0005886">
    <property type="term" value="C:plasma membrane"/>
    <property type="evidence" value="ECO:0007669"/>
    <property type="project" value="TreeGrafter"/>
</dbReference>
<dbReference type="InterPro" id="IPR002000">
    <property type="entry name" value="Lysosome-assoc_membr_glycop"/>
</dbReference>
<dbReference type="EMBL" id="JAGKHQ010000006">
    <property type="protein sequence ID" value="KAG7514031.1"/>
    <property type="molecule type" value="Genomic_DNA"/>
</dbReference>
<dbReference type="InterPro" id="IPR048528">
    <property type="entry name" value="Lamp2-like_luminal"/>
</dbReference>
<comment type="caution">
    <text evidence="8">Lacks conserved residue(s) required for the propagation of feature annotation.</text>
</comment>
<evidence type="ECO:0000313" key="13">
    <source>
        <dbReference type="Proteomes" id="UP000693946"/>
    </source>
</evidence>
<keyword evidence="2 8" id="KW-0812">Transmembrane</keyword>
<proteinExistence type="inferred from homology"/>
<feature type="domain" description="Lysosome-associated membrane glycoprotein 2-like luminal" evidence="11">
    <location>
        <begin position="51"/>
        <end position="195"/>
    </location>
</feature>
<name>A0AAV6S8C1_SOLSE</name>
<evidence type="ECO:0000256" key="4">
    <source>
        <dbReference type="ARBA" id="ARBA00022753"/>
    </source>
</evidence>
<feature type="disulfide bond" evidence="8">
    <location>
        <begin position="170"/>
        <end position="207"/>
    </location>
</feature>
<dbReference type="Pfam" id="PF01299">
    <property type="entry name" value="Lamp2-like_luminal"/>
    <property type="match status" value="1"/>
</dbReference>
<reference evidence="12 13" key="1">
    <citation type="journal article" date="2021" name="Sci. Rep.">
        <title>Chromosome anchoring in Senegalese sole (Solea senegalensis) reveals sex-associated markers and genome rearrangements in flatfish.</title>
        <authorList>
            <person name="Guerrero-Cozar I."/>
            <person name="Gomez-Garrido J."/>
            <person name="Berbel C."/>
            <person name="Martinez-Blanch J.F."/>
            <person name="Alioto T."/>
            <person name="Claros M.G."/>
            <person name="Gagnaire P.A."/>
            <person name="Manchado M."/>
        </authorList>
    </citation>
    <scope>NUCLEOTIDE SEQUENCE [LARGE SCALE GENOMIC DNA]</scope>
    <source>
        <strain evidence="12">Sse05_10M</strain>
    </source>
</reference>
<protein>
    <submittedName>
        <fullName evidence="12">Lysosome-associated membrane glycoprotein 3</fullName>
    </submittedName>
</protein>
<dbReference type="AlphaFoldDB" id="A0AAV6S8C1"/>
<feature type="transmembrane region" description="Helical" evidence="9">
    <location>
        <begin position="215"/>
        <end position="238"/>
    </location>
</feature>